<organism evidence="2">
    <name type="scientific">viral metagenome</name>
    <dbReference type="NCBI Taxonomy" id="1070528"/>
    <lineage>
        <taxon>unclassified sequences</taxon>
        <taxon>metagenomes</taxon>
        <taxon>organismal metagenomes</taxon>
    </lineage>
</organism>
<dbReference type="SUPFAM" id="SSF53697">
    <property type="entry name" value="SIS domain"/>
    <property type="match status" value="1"/>
</dbReference>
<evidence type="ECO:0000313" key="2">
    <source>
        <dbReference type="EMBL" id="QHU35228.1"/>
    </source>
</evidence>
<dbReference type="InterPro" id="IPR001347">
    <property type="entry name" value="SIS_dom"/>
</dbReference>
<dbReference type="GO" id="GO:0097367">
    <property type="term" value="F:carbohydrate derivative binding"/>
    <property type="evidence" value="ECO:0007669"/>
    <property type="project" value="InterPro"/>
</dbReference>
<proteinExistence type="predicted"/>
<dbReference type="InterPro" id="IPR046348">
    <property type="entry name" value="SIS_dom_sf"/>
</dbReference>
<dbReference type="PANTHER" id="PTHR47476">
    <property type="match status" value="1"/>
</dbReference>
<feature type="domain" description="SIS" evidence="1">
    <location>
        <begin position="47"/>
        <end position="193"/>
    </location>
</feature>
<accession>A0A6C0LYX2</accession>
<dbReference type="InterPro" id="IPR046342">
    <property type="entry name" value="CBS_dom_sf"/>
</dbReference>
<sequence>MVVRCCEKNKFLKSHYITMIKSSILDQIKNEFNYQINSYNLESIKALSDEIVSLVSSNSVFITGIGKSGNIAQHCVSLLNCINIRSYYLNWVNTIHGDIGCLRKNDLVIIFSNSGNTGEILLNIPFIKKKDVKTILISCNRKSLLNKYCDRTIIIPFRKEIINGINLIPTNSCMSYIIFCNLLVSLLCQKTQIDINNYYDNHPKGNIGEQLKTLEDCLLEKYPIFTFSKHSQIRFLDILLEMTKFNCGCCIFLSEEKKIIGIILDGDIRRLILKEKNIVYIKKEYINTNFYYETDLKKRLIEVQKDLKYIPIIENKKIIGLCKVH</sequence>
<reference evidence="2" key="1">
    <citation type="journal article" date="2020" name="Nature">
        <title>Giant virus diversity and host interactions through global metagenomics.</title>
        <authorList>
            <person name="Schulz F."/>
            <person name="Roux S."/>
            <person name="Paez-Espino D."/>
            <person name="Jungbluth S."/>
            <person name="Walsh D.A."/>
            <person name="Denef V.J."/>
            <person name="McMahon K.D."/>
            <person name="Konstantinidis K.T."/>
            <person name="Eloe-Fadrosh E.A."/>
            <person name="Kyrpides N.C."/>
            <person name="Woyke T."/>
        </authorList>
    </citation>
    <scope>NUCLEOTIDE SEQUENCE</scope>
    <source>
        <strain evidence="2">GVMAG-S-1017745-26</strain>
    </source>
</reference>
<dbReference type="PROSITE" id="PS51464">
    <property type="entry name" value="SIS"/>
    <property type="match status" value="1"/>
</dbReference>
<dbReference type="AlphaFoldDB" id="A0A6C0LYX2"/>
<name>A0A6C0LYX2_9ZZZZ</name>
<dbReference type="GO" id="GO:1901135">
    <property type="term" value="P:carbohydrate derivative metabolic process"/>
    <property type="evidence" value="ECO:0007669"/>
    <property type="project" value="InterPro"/>
</dbReference>
<evidence type="ECO:0000259" key="1">
    <source>
        <dbReference type="PROSITE" id="PS51464"/>
    </source>
</evidence>
<dbReference type="Gene3D" id="3.40.50.10490">
    <property type="entry name" value="Glucose-6-phosphate isomerase like protein, domain 1"/>
    <property type="match status" value="1"/>
</dbReference>
<dbReference type="PANTHER" id="PTHR47476:SF2">
    <property type="entry name" value="ARABINOSE 5-PHOSPHATE ISOMERASE-RELATED"/>
    <property type="match status" value="1"/>
</dbReference>
<dbReference type="Pfam" id="PF01380">
    <property type="entry name" value="SIS"/>
    <property type="match status" value="1"/>
</dbReference>
<dbReference type="Gene3D" id="3.10.580.10">
    <property type="entry name" value="CBS-domain"/>
    <property type="match status" value="1"/>
</dbReference>
<protein>
    <recommendedName>
        <fullName evidence="1">SIS domain-containing protein</fullName>
    </recommendedName>
</protein>
<dbReference type="EMBL" id="MN740584">
    <property type="protein sequence ID" value="QHU35228.1"/>
    <property type="molecule type" value="Genomic_DNA"/>
</dbReference>